<dbReference type="Pfam" id="PF14158">
    <property type="entry name" value="YndJ"/>
    <property type="match status" value="1"/>
</dbReference>
<feature type="transmembrane region" description="Helical" evidence="1">
    <location>
        <begin position="39"/>
        <end position="59"/>
    </location>
</feature>
<feature type="transmembrane region" description="Helical" evidence="1">
    <location>
        <begin position="243"/>
        <end position="264"/>
    </location>
</feature>
<feature type="transmembrane region" description="Helical" evidence="1">
    <location>
        <begin position="213"/>
        <end position="231"/>
    </location>
</feature>
<organism evidence="2 3">
    <name type="scientific">Radiobacillus deserti</name>
    <dbReference type="NCBI Taxonomy" id="2594883"/>
    <lineage>
        <taxon>Bacteria</taxon>
        <taxon>Bacillati</taxon>
        <taxon>Bacillota</taxon>
        <taxon>Bacilli</taxon>
        <taxon>Bacillales</taxon>
        <taxon>Bacillaceae</taxon>
        <taxon>Radiobacillus</taxon>
    </lineage>
</organism>
<dbReference type="KEGG" id="aqt:FN924_03375"/>
<protein>
    <recommendedName>
        <fullName evidence="4">YndJ family transporter</fullName>
    </recommendedName>
</protein>
<feature type="transmembrane region" description="Helical" evidence="1">
    <location>
        <begin position="68"/>
        <end position="87"/>
    </location>
</feature>
<name>A0A516KDD0_9BACI</name>
<feature type="transmembrane region" description="Helical" evidence="1">
    <location>
        <begin position="189"/>
        <end position="207"/>
    </location>
</feature>
<keyword evidence="1" id="KW-0812">Transmembrane</keyword>
<evidence type="ECO:0000313" key="3">
    <source>
        <dbReference type="Proteomes" id="UP000315215"/>
    </source>
</evidence>
<keyword evidence="1" id="KW-0472">Membrane</keyword>
<feature type="transmembrane region" description="Helical" evidence="1">
    <location>
        <begin position="12"/>
        <end position="33"/>
    </location>
</feature>
<accession>A0A516KDD0</accession>
<feature type="transmembrane region" description="Helical" evidence="1">
    <location>
        <begin position="276"/>
        <end position="299"/>
    </location>
</feature>
<evidence type="ECO:0000256" key="1">
    <source>
        <dbReference type="SAM" id="Phobius"/>
    </source>
</evidence>
<feature type="transmembrane region" description="Helical" evidence="1">
    <location>
        <begin position="155"/>
        <end position="177"/>
    </location>
</feature>
<dbReference type="EMBL" id="CP041666">
    <property type="protein sequence ID" value="QDP39316.1"/>
    <property type="molecule type" value="Genomic_DNA"/>
</dbReference>
<dbReference type="InterPro" id="IPR025450">
    <property type="entry name" value="YndJ-like"/>
</dbReference>
<feature type="transmembrane region" description="Helical" evidence="1">
    <location>
        <begin position="93"/>
        <end position="114"/>
    </location>
</feature>
<evidence type="ECO:0000313" key="2">
    <source>
        <dbReference type="EMBL" id="QDP39316.1"/>
    </source>
</evidence>
<keyword evidence="3" id="KW-1185">Reference proteome</keyword>
<dbReference type="AlphaFoldDB" id="A0A516KDD0"/>
<sequence length="534" mass="60953">MDMYLLMRGSSFKMNMKTVSIGNLLLLLILIFFQSYAWYYLLLTVAQLVFVPLVLHILLETKGEKHPFLVFLFTIASVAVFTLQVTGDTMLDGFLVCLYILYTAVIAFIGIKRFLQRGFVHMEECLIELGMIHLLVGGAWYLAFQLNLNLGFSPIITWLTAIHFHYAGFLLLVFIGFLGRIQKVKSYSFIAFTACVAPWVVAIGISFSRFLEVVSVLVYMVAIYGGIYLACKTPYERKLQKALIPISFLALGVSIVFSLLYAVGNWTGLFHVSLSFMLLFHGGTNGLLFAAIGVLGWYLGAPSSKAKEWNFPISNIRGWRKKRELEKLSEPVQGLVEDMDIYRLQALDREVRRFYENTNRYQLLARVYWHPWFLPFAGLYKIISRFVQQINLPLTPREIEMTGQVVKVDDAEDGRESVRAWIRKVDNQTVFVALYSFHTTKATTYMNIALPLPFSTMIGILKLEEEKGKRLSLSSKDNGEAGIYLAIGKSRMKLPLQEHFTVSTKEKGNLEAIHRMTIFSIPFLTIQYTIKQKD</sequence>
<proteinExistence type="predicted"/>
<gene>
    <name evidence="2" type="ORF">FN924_03375</name>
</gene>
<feature type="transmembrane region" description="Helical" evidence="1">
    <location>
        <begin position="126"/>
        <end position="143"/>
    </location>
</feature>
<evidence type="ECO:0008006" key="4">
    <source>
        <dbReference type="Google" id="ProtNLM"/>
    </source>
</evidence>
<keyword evidence="1" id="KW-1133">Transmembrane helix</keyword>
<reference evidence="2 3" key="1">
    <citation type="submission" date="2019-07" db="EMBL/GenBank/DDBJ databases">
        <authorList>
            <person name="Li J."/>
        </authorList>
    </citation>
    <scope>NUCLEOTIDE SEQUENCE [LARGE SCALE GENOMIC DNA]</scope>
    <source>
        <strain evidence="2 3">TKL69</strain>
    </source>
</reference>
<dbReference type="Proteomes" id="UP000315215">
    <property type="component" value="Chromosome"/>
</dbReference>